<dbReference type="Proteomes" id="UP001595818">
    <property type="component" value="Unassembled WGS sequence"/>
</dbReference>
<evidence type="ECO:0000313" key="9">
    <source>
        <dbReference type="EMBL" id="MFC4874561.1"/>
    </source>
</evidence>
<proteinExistence type="inferred from homology"/>
<comment type="similarity">
    <text evidence="7">Belongs to the TonB-dependent receptor family.</text>
</comment>
<dbReference type="InterPro" id="IPR037066">
    <property type="entry name" value="Plug_dom_sf"/>
</dbReference>
<dbReference type="Gene3D" id="2.60.40.1120">
    <property type="entry name" value="Carboxypeptidase-like, regulatory domain"/>
    <property type="match status" value="1"/>
</dbReference>
<evidence type="ECO:0000256" key="7">
    <source>
        <dbReference type="PROSITE-ProRule" id="PRU01360"/>
    </source>
</evidence>
<dbReference type="InterPro" id="IPR008969">
    <property type="entry name" value="CarboxyPept-like_regulatory"/>
</dbReference>
<dbReference type="InterPro" id="IPR039426">
    <property type="entry name" value="TonB-dep_rcpt-like"/>
</dbReference>
<keyword evidence="2 7" id="KW-0813">Transport</keyword>
<keyword evidence="10" id="KW-1185">Reference proteome</keyword>
<dbReference type="PROSITE" id="PS52016">
    <property type="entry name" value="TONB_DEPENDENT_REC_3"/>
    <property type="match status" value="1"/>
</dbReference>
<comment type="caution">
    <text evidence="9">The sequence shown here is derived from an EMBL/GenBank/DDBJ whole genome shotgun (WGS) entry which is preliminary data.</text>
</comment>
<keyword evidence="3 7" id="KW-1134">Transmembrane beta strand</keyword>
<evidence type="ECO:0000313" key="10">
    <source>
        <dbReference type="Proteomes" id="UP001595818"/>
    </source>
</evidence>
<evidence type="ECO:0000256" key="3">
    <source>
        <dbReference type="ARBA" id="ARBA00022452"/>
    </source>
</evidence>
<sequence length="921" mass="104229">MDMNKILLFTLTVIACTIISETSAQTPQEKQISGIFAGIGFERFAQMVEERSPYRFYFSKSDTDSLEINISVSNATIEEVLENILRGSELHFSIDRENRVFISKGRPLSVKLPADYFTVKPEPTDEPERDDPKEKEDRIFAKNRLWEIGTGGRSISGTEGRLRGIVKSYESGEPIIGALVYTSDRQFRTITDENGSFEIILPKGRHTLIFQNFGAYQEQRQVNILGDGTLNVDMDDNIISLSEVTVTSERSANIERPEMGMASITVQSLKKIPAVLGEVDVLRAVLTLPGVKTVGEASAGFNVRGGAADQNLILFNHATIYNPTHLFGLFSAFNPDMVSQVDLYKAGVPVQHGGRLSSVLDVKAKFGNSEKLSGGGGIGLMTSRLYLEGPLDSLTTFAVGGRSTYSNWLFGMLDEESEFRDSRASFHDLNLNIKRTIDRKNELAFTSYWSQDAFRFDRDTSFSYQNLNFNMGWTHYYNDRLESEISIGHDQYRFGILSLQDALNSFNFGFSMDQSHWKNHFTYELNEKHKLSFGMNHILYNLNPGRLTPEGPESILIPQQVRQEKALESAFYIGNEHEINPKVLVNYGLRYVLYNYLGPNTVNEYPVGTIKTETTKTGEKVYDSGEIINTYHGPEIRISARYSLDNFTSIKAGYNTMRQHIHMITNTAAIAPTDTWKMSDPHLAPQIGDQLAVGYFKNFKENTIETSVEVYYRRMRNLVDFRSGATLILNNDVEQDILNTDGKAYGIELMAKKTTGKLNGWVSYTYSRSLFRTNPNVLGEKINRGRFYPSNFDQPHDVMAAANFEFTKRINTSLNANYSTGRPITLPIAKFNYGGSERVYYSDRNAYRIPDYFRVDISVNLEGNHKIRKLAHASWSLGVYNVLGRSNPYSVYFAPINGIIQGYQLSIFAQPIPFITYNFRF</sequence>
<dbReference type="Gene3D" id="2.40.170.20">
    <property type="entry name" value="TonB-dependent receptor, beta-barrel domain"/>
    <property type="match status" value="1"/>
</dbReference>
<dbReference type="InterPro" id="IPR036942">
    <property type="entry name" value="Beta-barrel_TonB_sf"/>
</dbReference>
<comment type="subcellular location">
    <subcellularLocation>
        <location evidence="1 7">Cell outer membrane</location>
        <topology evidence="1 7">Multi-pass membrane protein</topology>
    </subcellularLocation>
</comment>
<evidence type="ECO:0000256" key="4">
    <source>
        <dbReference type="ARBA" id="ARBA00022692"/>
    </source>
</evidence>
<evidence type="ECO:0000259" key="8">
    <source>
        <dbReference type="Pfam" id="PF07715"/>
    </source>
</evidence>
<gene>
    <name evidence="9" type="ORF">ACFPFU_22855</name>
</gene>
<evidence type="ECO:0000256" key="1">
    <source>
        <dbReference type="ARBA" id="ARBA00004571"/>
    </source>
</evidence>
<evidence type="ECO:0000256" key="6">
    <source>
        <dbReference type="ARBA" id="ARBA00023237"/>
    </source>
</evidence>
<dbReference type="Pfam" id="PF13715">
    <property type="entry name" value="CarbopepD_reg_2"/>
    <property type="match status" value="1"/>
</dbReference>
<dbReference type="InterPro" id="IPR012910">
    <property type="entry name" value="Plug_dom"/>
</dbReference>
<keyword evidence="5 7" id="KW-0472">Membrane</keyword>
<dbReference type="SUPFAM" id="SSF56935">
    <property type="entry name" value="Porins"/>
    <property type="match status" value="1"/>
</dbReference>
<dbReference type="SUPFAM" id="SSF49464">
    <property type="entry name" value="Carboxypeptidase regulatory domain-like"/>
    <property type="match status" value="1"/>
</dbReference>
<name>A0ABV9T720_9BACT</name>
<evidence type="ECO:0000256" key="5">
    <source>
        <dbReference type="ARBA" id="ARBA00023136"/>
    </source>
</evidence>
<feature type="domain" description="TonB-dependent receptor plug" evidence="8">
    <location>
        <begin position="262"/>
        <end position="354"/>
    </location>
</feature>
<reference evidence="10" key="1">
    <citation type="journal article" date="2019" name="Int. J. Syst. Evol. Microbiol.">
        <title>The Global Catalogue of Microorganisms (GCM) 10K type strain sequencing project: providing services to taxonomists for standard genome sequencing and annotation.</title>
        <authorList>
            <consortium name="The Broad Institute Genomics Platform"/>
            <consortium name="The Broad Institute Genome Sequencing Center for Infectious Disease"/>
            <person name="Wu L."/>
            <person name="Ma J."/>
        </authorList>
    </citation>
    <scope>NUCLEOTIDE SEQUENCE [LARGE SCALE GENOMIC DNA]</scope>
    <source>
        <strain evidence="10">CGMCC 4.7466</strain>
    </source>
</reference>
<dbReference type="Gene3D" id="2.170.130.10">
    <property type="entry name" value="TonB-dependent receptor, plug domain"/>
    <property type="match status" value="1"/>
</dbReference>
<organism evidence="9 10">
    <name type="scientific">Negadavirga shengliensis</name>
    <dbReference type="NCBI Taxonomy" id="1389218"/>
    <lineage>
        <taxon>Bacteria</taxon>
        <taxon>Pseudomonadati</taxon>
        <taxon>Bacteroidota</taxon>
        <taxon>Cytophagia</taxon>
        <taxon>Cytophagales</taxon>
        <taxon>Cyclobacteriaceae</taxon>
        <taxon>Negadavirga</taxon>
    </lineage>
</organism>
<dbReference type="EMBL" id="JBHSJJ010000019">
    <property type="protein sequence ID" value="MFC4874561.1"/>
    <property type="molecule type" value="Genomic_DNA"/>
</dbReference>
<dbReference type="PROSITE" id="PS51257">
    <property type="entry name" value="PROKAR_LIPOPROTEIN"/>
    <property type="match status" value="1"/>
</dbReference>
<evidence type="ECO:0000256" key="2">
    <source>
        <dbReference type="ARBA" id="ARBA00022448"/>
    </source>
</evidence>
<keyword evidence="6 7" id="KW-0998">Cell outer membrane</keyword>
<protein>
    <submittedName>
        <fullName evidence="9">Carboxypeptidase-like regulatory domain-containing protein</fullName>
    </submittedName>
</protein>
<accession>A0ABV9T720</accession>
<dbReference type="Pfam" id="PF07715">
    <property type="entry name" value="Plug"/>
    <property type="match status" value="1"/>
</dbReference>
<keyword evidence="4 7" id="KW-0812">Transmembrane</keyword>